<dbReference type="KEGG" id="sind:105173387"/>
<organism evidence="11 12">
    <name type="scientific">Sesamum indicum</name>
    <name type="common">Oriental sesame</name>
    <name type="synonym">Sesamum orientale</name>
    <dbReference type="NCBI Taxonomy" id="4182"/>
    <lineage>
        <taxon>Eukaryota</taxon>
        <taxon>Viridiplantae</taxon>
        <taxon>Streptophyta</taxon>
        <taxon>Embryophyta</taxon>
        <taxon>Tracheophyta</taxon>
        <taxon>Spermatophyta</taxon>
        <taxon>Magnoliopsida</taxon>
        <taxon>eudicotyledons</taxon>
        <taxon>Gunneridae</taxon>
        <taxon>Pentapetalae</taxon>
        <taxon>asterids</taxon>
        <taxon>lamiids</taxon>
        <taxon>Lamiales</taxon>
        <taxon>Pedaliaceae</taxon>
        <taxon>Sesamum</taxon>
    </lineage>
</organism>
<comment type="similarity">
    <text evidence="7">Belongs to the SOSEKI family.</text>
</comment>
<feature type="domain" description="SOSEKI DIX-like" evidence="10">
    <location>
        <begin position="14"/>
        <end position="100"/>
    </location>
</feature>
<feature type="compositionally biased region" description="Polar residues" evidence="9">
    <location>
        <begin position="354"/>
        <end position="364"/>
    </location>
</feature>
<dbReference type="InterPro" id="IPR048351">
    <property type="entry name" value="SOK_DIX"/>
</dbReference>
<dbReference type="OrthoDB" id="1907705at2759"/>
<evidence type="ECO:0000259" key="10">
    <source>
        <dbReference type="Pfam" id="PF06136"/>
    </source>
</evidence>
<feature type="compositionally biased region" description="Polar residues" evidence="9">
    <location>
        <begin position="101"/>
        <end position="125"/>
    </location>
</feature>
<evidence type="ECO:0000256" key="7">
    <source>
        <dbReference type="ARBA" id="ARBA00024211"/>
    </source>
</evidence>
<evidence type="ECO:0000256" key="6">
    <source>
        <dbReference type="ARBA" id="ARBA00023306"/>
    </source>
</evidence>
<dbReference type="GO" id="GO:0051302">
    <property type="term" value="P:regulation of cell division"/>
    <property type="evidence" value="ECO:0007669"/>
    <property type="project" value="UniProtKB-ARBA"/>
</dbReference>
<proteinExistence type="inferred from homology"/>
<comment type="subunit">
    <text evidence="8">Homodimer. Forms long polymer filaments with other SOKs proteins polymers (e.g. SOK1, SOK2, SOK3 and SOK4) crucial for polar localization and biological activity. Binds to ANGUSTIFOLIA (AN).</text>
</comment>
<dbReference type="GeneID" id="105173387"/>
<name>A0A6I9UGP6_SESIN</name>
<evidence type="ECO:0000256" key="8">
    <source>
        <dbReference type="ARBA" id="ARBA00046534"/>
    </source>
</evidence>
<comment type="subcellular location">
    <subcellularLocation>
        <location evidence="1">Cell membrane</location>
        <topology evidence="1">Peripheral membrane protein</topology>
        <orientation evidence="1">Cytoplasmic side</orientation>
    </subcellularLocation>
</comment>
<reference evidence="12" key="1">
    <citation type="submission" date="2025-08" db="UniProtKB">
        <authorList>
            <consortium name="RefSeq"/>
        </authorList>
    </citation>
    <scope>IDENTIFICATION</scope>
</reference>
<dbReference type="InterPro" id="IPR010369">
    <property type="entry name" value="SOK"/>
</dbReference>
<dbReference type="GO" id="GO:0090708">
    <property type="term" value="P:specification of plant organ axis polarity"/>
    <property type="evidence" value="ECO:0007669"/>
    <property type="project" value="UniProtKB-ARBA"/>
</dbReference>
<feature type="region of interest" description="Disordered" evidence="9">
    <location>
        <begin position="332"/>
        <end position="372"/>
    </location>
</feature>
<dbReference type="AlphaFoldDB" id="A0A6I9UGP6"/>
<dbReference type="PIRSF" id="PIRSF031043">
    <property type="entry name" value="UCP031043"/>
    <property type="match status" value="1"/>
</dbReference>
<keyword evidence="6" id="KW-0131">Cell cycle</keyword>
<protein>
    <submittedName>
        <fullName evidence="12">Protein UPSTREAM OF FLC-like</fullName>
    </submittedName>
</protein>
<dbReference type="Proteomes" id="UP000504604">
    <property type="component" value="Linkage group LG11"/>
</dbReference>
<keyword evidence="11" id="KW-1185">Reference proteome</keyword>
<evidence type="ECO:0000313" key="11">
    <source>
        <dbReference type="Proteomes" id="UP000504604"/>
    </source>
</evidence>
<evidence type="ECO:0000313" key="12">
    <source>
        <dbReference type="RefSeq" id="XP_011093403.1"/>
    </source>
</evidence>
<dbReference type="GO" id="GO:0005886">
    <property type="term" value="C:plasma membrane"/>
    <property type="evidence" value="ECO:0007669"/>
    <property type="project" value="UniProtKB-SubCell"/>
</dbReference>
<keyword evidence="3" id="KW-1003">Cell membrane</keyword>
<dbReference type="GO" id="GO:2000067">
    <property type="term" value="P:regulation of root morphogenesis"/>
    <property type="evidence" value="ECO:0007669"/>
    <property type="project" value="UniProtKB-ARBA"/>
</dbReference>
<evidence type="ECO:0000256" key="2">
    <source>
        <dbReference type="ARBA" id="ARBA00022473"/>
    </source>
</evidence>
<evidence type="ECO:0000256" key="3">
    <source>
        <dbReference type="ARBA" id="ARBA00022475"/>
    </source>
</evidence>
<keyword evidence="5" id="KW-0472">Membrane</keyword>
<dbReference type="Gene3D" id="3.30.160.60">
    <property type="entry name" value="Classic Zinc Finger"/>
    <property type="match status" value="1"/>
</dbReference>
<keyword evidence="4" id="KW-0132">Cell division</keyword>
<dbReference type="PANTHER" id="PTHR31083">
    <property type="entry name" value="UPSTREAM OF FLC PROTEIN (DUF966)"/>
    <property type="match status" value="1"/>
</dbReference>
<dbReference type="InterPro" id="IPR021182">
    <property type="entry name" value="SOK_magnoliopsida"/>
</dbReference>
<sequence>MEAAESGVEVRRLHIVYFLSRKGRLEHPHLIRLHRLSSNGVRLRDVKRWLGELRGKDMPESFAWSYKRRYKKGYVWQDLLDDDLITPISDNEYVLQGSEISSTNNTEIPMQKEQSSVQGAQKTNPKPQPTEENQSPSSSSSPSETSILTDDSAKTQLQMHSHTFAMQEANNKRRVGKVKNVMINQKLSNVGTTSAASRTIISDDHRTKSKNGASSNGNILRSLISCGAVDTDDSALRIIMCSSDNRNVHNSAQICKREKITLGTSYWTPNHGSNCSRSCDGAKDSATKKGQFKNQGGSCPAAYKPIKGPNCSQCGKQFKPEKLHAHMKSCKGMKALSRTSNPPVSASDAEETSKISTQPCNKDSVSAHFLSH</sequence>
<accession>A0A6I9UGP6</accession>
<dbReference type="GO" id="GO:0051258">
    <property type="term" value="P:protein polymerization"/>
    <property type="evidence" value="ECO:0007669"/>
    <property type="project" value="UniProtKB-ARBA"/>
</dbReference>
<evidence type="ECO:0000256" key="4">
    <source>
        <dbReference type="ARBA" id="ARBA00022618"/>
    </source>
</evidence>
<evidence type="ECO:0000256" key="9">
    <source>
        <dbReference type="SAM" id="MobiDB-lite"/>
    </source>
</evidence>
<evidence type="ECO:0000256" key="5">
    <source>
        <dbReference type="ARBA" id="ARBA00023136"/>
    </source>
</evidence>
<dbReference type="RefSeq" id="XP_011093403.1">
    <property type="nucleotide sequence ID" value="XM_011095101.2"/>
</dbReference>
<dbReference type="Pfam" id="PF06136">
    <property type="entry name" value="SOK"/>
    <property type="match status" value="1"/>
</dbReference>
<feature type="compositionally biased region" description="Low complexity" evidence="9">
    <location>
        <begin position="130"/>
        <end position="146"/>
    </location>
</feature>
<dbReference type="FunCoup" id="A0A6I9UGP6">
    <property type="interactions" value="243"/>
</dbReference>
<dbReference type="GO" id="GO:0051301">
    <property type="term" value="P:cell division"/>
    <property type="evidence" value="ECO:0007669"/>
    <property type="project" value="UniProtKB-KW"/>
</dbReference>
<keyword evidence="2" id="KW-0217">Developmental protein</keyword>
<gene>
    <name evidence="12" type="primary">LOC105173387</name>
</gene>
<dbReference type="InParanoid" id="A0A6I9UGP6"/>
<dbReference type="PANTHER" id="PTHR31083:SF5">
    <property type="entry name" value="PROTEIN SOSEKI 1"/>
    <property type="match status" value="1"/>
</dbReference>
<feature type="region of interest" description="Disordered" evidence="9">
    <location>
        <begin position="101"/>
        <end position="149"/>
    </location>
</feature>
<evidence type="ECO:0000256" key="1">
    <source>
        <dbReference type="ARBA" id="ARBA00004413"/>
    </source>
</evidence>